<accession>A0AAW2ZRD9</accession>
<feature type="domain" description="Poly A polymerase head" evidence="5">
    <location>
        <begin position="87"/>
        <end position="225"/>
    </location>
</feature>
<dbReference type="FunFam" id="3.30.460.10:FF:000019">
    <property type="entry name" value="tRNA nucleotidyltransferase cca2"/>
    <property type="match status" value="1"/>
</dbReference>
<evidence type="ECO:0000313" key="7">
    <source>
        <dbReference type="Proteomes" id="UP001431209"/>
    </source>
</evidence>
<dbReference type="CDD" id="cd05398">
    <property type="entry name" value="NT_ClassII-CCAase"/>
    <property type="match status" value="1"/>
</dbReference>
<proteinExistence type="inferred from homology"/>
<dbReference type="InterPro" id="IPR002646">
    <property type="entry name" value="PolA_pol_head_dom"/>
</dbReference>
<dbReference type="SUPFAM" id="SSF81301">
    <property type="entry name" value="Nucleotidyltransferase"/>
    <property type="match status" value="1"/>
</dbReference>
<dbReference type="GO" id="GO:0052929">
    <property type="term" value="F:ATP:3'-cytidine-cytidine-tRNA adenylyltransferase activity"/>
    <property type="evidence" value="ECO:0007669"/>
    <property type="project" value="TreeGrafter"/>
</dbReference>
<evidence type="ECO:0000256" key="1">
    <source>
        <dbReference type="ARBA" id="ARBA00007265"/>
    </source>
</evidence>
<name>A0AAW2ZRD9_9EUKA</name>
<dbReference type="AlphaFoldDB" id="A0AAW2ZRD9"/>
<dbReference type="PANTHER" id="PTHR13734:SF5">
    <property type="entry name" value="CCA TRNA NUCLEOTIDYLTRANSFERASE, MITOCHONDRIAL"/>
    <property type="match status" value="1"/>
</dbReference>
<dbReference type="Proteomes" id="UP001431209">
    <property type="component" value="Unassembled WGS sequence"/>
</dbReference>
<dbReference type="EMBL" id="JAOPGA020001779">
    <property type="protein sequence ID" value="KAL0491242.1"/>
    <property type="molecule type" value="Genomic_DNA"/>
</dbReference>
<keyword evidence="7" id="KW-1185">Reference proteome</keyword>
<comment type="similarity">
    <text evidence="1 4">Belongs to the tRNA nucleotidyltransferase/poly(A) polymerase family.</text>
</comment>
<dbReference type="GO" id="GO:0001680">
    <property type="term" value="P:tRNA 3'-terminal CCA addition"/>
    <property type="evidence" value="ECO:0007669"/>
    <property type="project" value="UniProtKB-ARBA"/>
</dbReference>
<organism evidence="6 7">
    <name type="scientific">Acrasis kona</name>
    <dbReference type="NCBI Taxonomy" id="1008807"/>
    <lineage>
        <taxon>Eukaryota</taxon>
        <taxon>Discoba</taxon>
        <taxon>Heterolobosea</taxon>
        <taxon>Tetramitia</taxon>
        <taxon>Eutetramitia</taxon>
        <taxon>Acrasidae</taxon>
        <taxon>Acrasis</taxon>
    </lineage>
</organism>
<sequence length="594" mass="68526">MTNEEIQSVPVPQHGRHNRWRLDSVHNPKWSSREKLRELRDVDNRFTFHRSLPMKSDYKIEISPVEQKIFDFLLKVNNERKLETTMRVAGGWIRNKLFDMECDDIDIALDNTLGKDFAENIAEYAKEKGMAFKAVGVIEARPDQSKHLETATTHIYGQAIDFVNLRCEEYANQDSRIPSSMRLGTPLEDALRRDLTINSLFYNVNTGTIEDFTGMGMNDMQNGIIQTPLPPRSTFLDDPLRVIRTVRFAATFNFLIIDDIIESAQLLEVREALQSKISRERVRTEIHKIMKGTDPVGAMSLLSEMKVANVIWTTCNGVKISEFAKQPAKKIKHDRLLYNDPQGLNWDRLQWNNSMFRMRYLYKQAKELHLDSETQALLMYAGLLTSCIGDRGDLEELIDNIMQVGMRQPQNVSNNLCTIAKGARSIKNFLEMYDPSVKELTFSEQVDFYLQRIQGDMRLLVGNWIRKDVKNLYLEACLLSNVIDTVGNEVDDLENEIMFGGLESRGRALAEAIRVADHGKMVEQMVNMRTVLNGNVIASFLRIKPGKSMSFIVNEMLDWQVGNTEDLRNEQNAQLWLEENKDRFLALHERIDYR</sequence>
<dbReference type="PANTHER" id="PTHR13734">
    <property type="entry name" value="TRNA-NUCLEOTIDYLTRANSFERASE"/>
    <property type="match status" value="1"/>
</dbReference>
<evidence type="ECO:0000256" key="2">
    <source>
        <dbReference type="ARBA" id="ARBA00022679"/>
    </source>
</evidence>
<evidence type="ECO:0000256" key="4">
    <source>
        <dbReference type="RuleBase" id="RU003953"/>
    </source>
</evidence>
<protein>
    <submittedName>
        <fullName evidence="6">CCA tRNA nucleotidyltransferase, mitochondrial</fullName>
    </submittedName>
</protein>
<dbReference type="GO" id="GO:0005739">
    <property type="term" value="C:mitochondrion"/>
    <property type="evidence" value="ECO:0007669"/>
    <property type="project" value="UniProtKB-ARBA"/>
</dbReference>
<reference evidence="6 7" key="1">
    <citation type="submission" date="2024-03" db="EMBL/GenBank/DDBJ databases">
        <title>The Acrasis kona genome and developmental transcriptomes reveal deep origins of eukaryotic multicellular pathways.</title>
        <authorList>
            <person name="Sheikh S."/>
            <person name="Fu C.-J."/>
            <person name="Brown M.W."/>
            <person name="Baldauf S.L."/>
        </authorList>
    </citation>
    <scope>NUCLEOTIDE SEQUENCE [LARGE SCALE GENOMIC DNA]</scope>
    <source>
        <strain evidence="6 7">ATCC MYA-3509</strain>
    </source>
</reference>
<keyword evidence="3 4" id="KW-0694">RNA-binding</keyword>
<comment type="caution">
    <text evidence="6">The sequence shown here is derived from an EMBL/GenBank/DDBJ whole genome shotgun (WGS) entry which is preliminary data.</text>
</comment>
<dbReference type="SUPFAM" id="SSF81891">
    <property type="entry name" value="Poly A polymerase C-terminal region-like"/>
    <property type="match status" value="1"/>
</dbReference>
<dbReference type="GO" id="GO:0052927">
    <property type="term" value="F:CC tRNA cytidylyltransferase activity"/>
    <property type="evidence" value="ECO:0007669"/>
    <property type="project" value="TreeGrafter"/>
</dbReference>
<dbReference type="InterPro" id="IPR043519">
    <property type="entry name" value="NT_sf"/>
</dbReference>
<evidence type="ECO:0000313" key="6">
    <source>
        <dbReference type="EMBL" id="KAL0491242.1"/>
    </source>
</evidence>
<dbReference type="Pfam" id="PF01743">
    <property type="entry name" value="PolyA_pol"/>
    <property type="match status" value="1"/>
</dbReference>
<keyword evidence="2 4" id="KW-0808">Transferase</keyword>
<dbReference type="Gene3D" id="1.10.3090.10">
    <property type="entry name" value="cca-adding enzyme, domain 2"/>
    <property type="match status" value="1"/>
</dbReference>
<dbReference type="GO" id="GO:0003723">
    <property type="term" value="F:RNA binding"/>
    <property type="evidence" value="ECO:0007669"/>
    <property type="project" value="UniProtKB-KW"/>
</dbReference>
<evidence type="ECO:0000259" key="5">
    <source>
        <dbReference type="Pfam" id="PF01743"/>
    </source>
</evidence>
<evidence type="ECO:0000256" key="3">
    <source>
        <dbReference type="ARBA" id="ARBA00022884"/>
    </source>
</evidence>
<dbReference type="Gene3D" id="3.30.460.10">
    <property type="entry name" value="Beta Polymerase, domain 2"/>
    <property type="match status" value="1"/>
</dbReference>
<gene>
    <name evidence="6" type="ORF">AKO1_009957</name>
</gene>